<dbReference type="GO" id="GO:0006351">
    <property type="term" value="P:DNA-templated transcription"/>
    <property type="evidence" value="ECO:0007669"/>
    <property type="project" value="InterPro"/>
</dbReference>
<dbReference type="Gene3D" id="1.10.10.10">
    <property type="entry name" value="Winged helix-like DNA-binding domain superfamily/Winged helix DNA-binding domain"/>
    <property type="match status" value="1"/>
</dbReference>
<dbReference type="PANTHER" id="PTHR30319:SF1">
    <property type="entry name" value="TRANSCRIPTIONAL REPRESSOR PAAX"/>
    <property type="match status" value="1"/>
</dbReference>
<dbReference type="AlphaFoldDB" id="A0A6J6JFW8"/>
<evidence type="ECO:0000259" key="1">
    <source>
        <dbReference type="Pfam" id="PF07848"/>
    </source>
</evidence>
<reference evidence="4" key="1">
    <citation type="submission" date="2020-05" db="EMBL/GenBank/DDBJ databases">
        <authorList>
            <person name="Chiriac C."/>
            <person name="Salcher M."/>
            <person name="Ghai R."/>
            <person name="Kavagutti S V."/>
        </authorList>
    </citation>
    <scope>NUCLEOTIDE SEQUENCE</scope>
</reference>
<gene>
    <name evidence="4" type="ORF">UFOPK2000_00978</name>
</gene>
<dbReference type="EMBL" id="CAEZVK010000101">
    <property type="protein sequence ID" value="CAB4635203.1"/>
    <property type="molecule type" value="Genomic_DNA"/>
</dbReference>
<dbReference type="InterPro" id="IPR013225">
    <property type="entry name" value="PaaX_C"/>
</dbReference>
<dbReference type="PANTHER" id="PTHR30319">
    <property type="entry name" value="PHENYLACETIC ACID REGULATOR-RELATED TRANSCRIPTIONAL REPRESSOR"/>
    <property type="match status" value="1"/>
</dbReference>
<dbReference type="InterPro" id="IPR048846">
    <property type="entry name" value="PaaX-like_central"/>
</dbReference>
<dbReference type="Pfam" id="PF07848">
    <property type="entry name" value="PaaX"/>
    <property type="match status" value="1"/>
</dbReference>
<feature type="domain" description="Transcriptional repressor PaaX-like C-terminal" evidence="2">
    <location>
        <begin position="191"/>
        <end position="271"/>
    </location>
</feature>
<dbReference type="InterPro" id="IPR036388">
    <property type="entry name" value="WH-like_DNA-bd_sf"/>
</dbReference>
<feature type="domain" description="Transcriptional repressor PaaX-like N-terminal" evidence="1">
    <location>
        <begin position="16"/>
        <end position="84"/>
    </location>
</feature>
<evidence type="ECO:0000313" key="4">
    <source>
        <dbReference type="EMBL" id="CAB4635203.1"/>
    </source>
</evidence>
<dbReference type="Pfam" id="PF08223">
    <property type="entry name" value="PaaX_C"/>
    <property type="match status" value="1"/>
</dbReference>
<dbReference type="Gene3D" id="1.20.58.1460">
    <property type="match status" value="1"/>
</dbReference>
<dbReference type="InterPro" id="IPR011965">
    <property type="entry name" value="PaaX_trns_reg"/>
</dbReference>
<feature type="domain" description="Transcriptional repressor PaaX-like central Cas2-like" evidence="3">
    <location>
        <begin position="104"/>
        <end position="183"/>
    </location>
</feature>
<evidence type="ECO:0000259" key="3">
    <source>
        <dbReference type="Pfam" id="PF20803"/>
    </source>
</evidence>
<dbReference type="Gene3D" id="3.30.70.2650">
    <property type="match status" value="1"/>
</dbReference>
<dbReference type="Pfam" id="PF20803">
    <property type="entry name" value="PaaX_M"/>
    <property type="match status" value="1"/>
</dbReference>
<name>A0A6J6JFW8_9ZZZZ</name>
<accession>A0A6J6JFW8</accession>
<sequence>MVVATATRRRADGGPSARSLLISVLGQWVGPNDTPVWTATLVGALEALGIESRAARQAVNRTASDGWLEGESIGRYTRWRLTGSGRRMIGSAVPRVQRSIVAGEKWDGSFLLLTVTGTALDRESRERLAVGLDFEGFGTLGTGTWVAVGEGSREGADSVLAACGLKDEALLFHATTVEGAETPAEVVAMAWDLETAAAAHEAFVSEFEDAVPSDDAEAFALRTRMAHEWRHILSVDPSLPPELLPEDWIGTRARKVFQRQFSQWANAATSYYIRLSEELVVS</sequence>
<protein>
    <submittedName>
        <fullName evidence="4">Unannotated protein</fullName>
    </submittedName>
</protein>
<proteinExistence type="predicted"/>
<dbReference type="InterPro" id="IPR012906">
    <property type="entry name" value="PaaX-like_N"/>
</dbReference>
<evidence type="ECO:0000259" key="2">
    <source>
        <dbReference type="Pfam" id="PF08223"/>
    </source>
</evidence>
<organism evidence="4">
    <name type="scientific">freshwater metagenome</name>
    <dbReference type="NCBI Taxonomy" id="449393"/>
    <lineage>
        <taxon>unclassified sequences</taxon>
        <taxon>metagenomes</taxon>
        <taxon>ecological metagenomes</taxon>
    </lineage>
</organism>
<dbReference type="PIRSF" id="PIRSF020623">
    <property type="entry name" value="PaaX"/>
    <property type="match status" value="1"/>
</dbReference>